<dbReference type="InterPro" id="IPR025178">
    <property type="entry name" value="Lnb_N"/>
</dbReference>
<evidence type="ECO:0000313" key="5">
    <source>
        <dbReference type="EMBL" id="EHO74069.1"/>
    </source>
</evidence>
<keyword evidence="2" id="KW-0732">Signal</keyword>
<name>H1HJ70_9BACT</name>
<dbReference type="PATRIC" id="fig|999422.3.peg.206"/>
<evidence type="ECO:0000259" key="3">
    <source>
        <dbReference type="Pfam" id="PF13387"/>
    </source>
</evidence>
<evidence type="ECO:0000256" key="2">
    <source>
        <dbReference type="SAM" id="SignalP"/>
    </source>
</evidence>
<feature type="transmembrane region" description="Helical" evidence="1">
    <location>
        <begin position="268"/>
        <end position="288"/>
    </location>
</feature>
<gene>
    <name evidence="5" type="ORF">HMPREF9944_00214</name>
</gene>
<reference evidence="5 6" key="1">
    <citation type="submission" date="2011-12" db="EMBL/GenBank/DDBJ databases">
        <title>The Genome Sequence of Prevotella maculosa OT 289.</title>
        <authorList>
            <consortium name="The Broad Institute Genome Sequencing Platform"/>
            <person name="Earl A."/>
            <person name="Ward D."/>
            <person name="Feldgarden M."/>
            <person name="Gevers D."/>
            <person name="Izard J."/>
            <person name="Blanton J.M."/>
            <person name="Mathney J."/>
            <person name="Tanner A.C."/>
            <person name="Dewhirst F.E."/>
            <person name="Young S.K."/>
            <person name="Zeng Q."/>
            <person name="Gargeya S."/>
            <person name="Fitzgerald M."/>
            <person name="Haas B."/>
            <person name="Abouelleil A."/>
            <person name="Alvarado L."/>
            <person name="Arachchi H.M."/>
            <person name="Berlin A."/>
            <person name="Chapman S.B."/>
            <person name="Gearin G."/>
            <person name="Goldberg J."/>
            <person name="Griggs A."/>
            <person name="Gujja S."/>
            <person name="Hansen M."/>
            <person name="Heiman D."/>
            <person name="Howarth C."/>
            <person name="Larimer J."/>
            <person name="Lui A."/>
            <person name="MacDonald P.J.P."/>
            <person name="McCowen C."/>
            <person name="Montmayeur A."/>
            <person name="Murphy C."/>
            <person name="Neiman D."/>
            <person name="Pearson M."/>
            <person name="Priest M."/>
            <person name="Roberts A."/>
            <person name="Saif S."/>
            <person name="Shea T."/>
            <person name="Sisk P."/>
            <person name="Stolte C."/>
            <person name="Sykes S."/>
            <person name="Wortman J."/>
            <person name="Nusbaum C."/>
            <person name="Birren B."/>
        </authorList>
    </citation>
    <scope>NUCLEOTIDE SEQUENCE [LARGE SCALE GENOMIC DNA]</scope>
    <source>
        <strain evidence="5 6">OT 289</strain>
    </source>
</reference>
<comment type="caution">
    <text evidence="5">The sequence shown here is derived from an EMBL/GenBank/DDBJ whole genome shotgun (WGS) entry which is preliminary data.</text>
</comment>
<feature type="domain" description="Lnb-like transmembrane" evidence="4">
    <location>
        <begin position="268"/>
        <end position="392"/>
    </location>
</feature>
<keyword evidence="1" id="KW-0812">Transmembrane</keyword>
<organism evidence="5 6">
    <name type="scientific">Segatella maculosa OT 289</name>
    <dbReference type="NCBI Taxonomy" id="999422"/>
    <lineage>
        <taxon>Bacteria</taxon>
        <taxon>Pseudomonadati</taxon>
        <taxon>Bacteroidota</taxon>
        <taxon>Bacteroidia</taxon>
        <taxon>Bacteroidales</taxon>
        <taxon>Prevotellaceae</taxon>
        <taxon>Segatella</taxon>
    </lineage>
</organism>
<feature type="transmembrane region" description="Helical" evidence="1">
    <location>
        <begin position="324"/>
        <end position="343"/>
    </location>
</feature>
<feature type="signal peptide" evidence="2">
    <location>
        <begin position="1"/>
        <end position="25"/>
    </location>
</feature>
<feature type="domain" description="Lnb N-terminal periplasmic" evidence="3">
    <location>
        <begin position="34"/>
        <end position="169"/>
    </location>
</feature>
<dbReference type="STRING" id="999422.HMPREF9944_00214"/>
<evidence type="ECO:0000259" key="4">
    <source>
        <dbReference type="Pfam" id="PF25221"/>
    </source>
</evidence>
<feature type="transmembrane region" description="Helical" evidence="1">
    <location>
        <begin position="300"/>
        <end position="318"/>
    </location>
</feature>
<protein>
    <submittedName>
        <fullName evidence="5">Uncharacterized protein</fullName>
    </submittedName>
</protein>
<feature type="chain" id="PRO_5003551454" evidence="2">
    <location>
        <begin position="26"/>
        <end position="400"/>
    </location>
</feature>
<accession>H1HJ70</accession>
<sequence>MKRFQYIFKSTLLVFLLSLTHSIKAAQASPDIYGDSMKISLLTCSPGHEVYSLYGHTAIRFQDLRNHQDLIINYGIFSFKQKNFILRFIFGLTDYEMGIIPYQLFYEEYRSEGRWVKEQILNLSSEDKQNIAIAIDKNYIPENRIYRYNYFYDNCTTRARDILINNINGFVDYHYNQQLITTYRDEVHQWNTQHPWARWGNDLLLGLQADKLISNEERQFIPDSLSKDFQHATVSYAHGKIKKLVSNSLYIIPPVQTKDIDNGFLSNLSPNIVMICIIVIIITSFLLQKKCKLYYLLPHYLLWTVTGFCGIILTAMIFSQHPTVSFNLQIFILNPLNLLLLFPKFQNNRNFQYVMITCYALGCVGSFLQTYADGIQLLAFVLLITNLFSLKFSWKNGTNY</sequence>
<keyword evidence="1" id="KW-1133">Transmembrane helix</keyword>
<dbReference type="EMBL" id="AGEK01000012">
    <property type="protein sequence ID" value="EHO74069.1"/>
    <property type="molecule type" value="Genomic_DNA"/>
</dbReference>
<feature type="transmembrane region" description="Helical" evidence="1">
    <location>
        <begin position="374"/>
        <end position="394"/>
    </location>
</feature>
<dbReference type="RefSeq" id="WP_008563817.1">
    <property type="nucleotide sequence ID" value="NZ_JH594500.1"/>
</dbReference>
<keyword evidence="6" id="KW-1185">Reference proteome</keyword>
<dbReference type="OrthoDB" id="319167at2"/>
<dbReference type="InterPro" id="IPR057436">
    <property type="entry name" value="5TMH_Lnb"/>
</dbReference>
<feature type="transmembrane region" description="Helical" evidence="1">
    <location>
        <begin position="350"/>
        <end position="368"/>
    </location>
</feature>
<dbReference type="AlphaFoldDB" id="H1HJ70"/>
<evidence type="ECO:0000256" key="1">
    <source>
        <dbReference type="SAM" id="Phobius"/>
    </source>
</evidence>
<dbReference type="Proteomes" id="UP000003167">
    <property type="component" value="Unassembled WGS sequence"/>
</dbReference>
<evidence type="ECO:0000313" key="6">
    <source>
        <dbReference type="Proteomes" id="UP000003167"/>
    </source>
</evidence>
<proteinExistence type="predicted"/>
<keyword evidence="1" id="KW-0472">Membrane</keyword>
<dbReference type="HOGENOM" id="CLU_052983_1_0_10"/>
<dbReference type="Pfam" id="PF13387">
    <property type="entry name" value="Lnb_N"/>
    <property type="match status" value="1"/>
</dbReference>
<dbReference type="Pfam" id="PF25221">
    <property type="entry name" value="5TMH_Lnb"/>
    <property type="match status" value="1"/>
</dbReference>